<dbReference type="Pfam" id="PF10261">
    <property type="entry name" value="FIT"/>
    <property type="match status" value="1"/>
</dbReference>
<evidence type="ECO:0000256" key="5">
    <source>
        <dbReference type="ARBA" id="ARBA00022989"/>
    </source>
</evidence>
<feature type="transmembrane region" description="Helical" evidence="9">
    <location>
        <begin position="274"/>
        <end position="291"/>
    </location>
</feature>
<dbReference type="GO" id="GO:0008654">
    <property type="term" value="P:phospholipid biosynthetic process"/>
    <property type="evidence" value="ECO:0007669"/>
    <property type="project" value="UniProtKB-KW"/>
</dbReference>
<dbReference type="PANTHER" id="PTHR23129:SF0">
    <property type="entry name" value="ACYL-COENZYME A DIPHOSPHATASE FITM2"/>
    <property type="match status" value="1"/>
</dbReference>
<dbReference type="InterPro" id="IPR019388">
    <property type="entry name" value="FIT"/>
</dbReference>
<comment type="catalytic activity">
    <reaction evidence="8">
        <text>(5Z,8Z,11Z,14Z)-eicosatetraenoyl-CoA + H2O = S-(5Z,8Z,11Z,14Z-eicosatetraenoyl)-4'-phosphopantetheine + adenosine 3',5'-bisphosphate + 2 H(+)</text>
        <dbReference type="Rhea" id="RHEA:65568"/>
        <dbReference type="ChEBI" id="CHEBI:15377"/>
        <dbReference type="ChEBI" id="CHEBI:15378"/>
        <dbReference type="ChEBI" id="CHEBI:57368"/>
        <dbReference type="ChEBI" id="CHEBI:58343"/>
        <dbReference type="ChEBI" id="CHEBI:156554"/>
    </reaction>
</comment>
<keyword evidence="8" id="KW-1208">Phospholipid metabolism</keyword>
<evidence type="ECO:0000313" key="10">
    <source>
        <dbReference type="EMBL" id="KAA8898892.1"/>
    </source>
</evidence>
<dbReference type="GO" id="GO:0140042">
    <property type="term" value="P:lipid droplet formation"/>
    <property type="evidence" value="ECO:0007669"/>
    <property type="project" value="UniProtKB-UniRule"/>
</dbReference>
<name>A0A642UH57_DIURU</name>
<reference evidence="10 11" key="1">
    <citation type="submission" date="2019-07" db="EMBL/GenBank/DDBJ databases">
        <title>Genome assembly of two rare yeast pathogens: Diutina rugosa and Trichomonascus ciferrii.</title>
        <authorList>
            <person name="Mixao V."/>
            <person name="Saus E."/>
            <person name="Hansen A."/>
            <person name="Lass-Flor C."/>
            <person name="Gabaldon T."/>
        </authorList>
    </citation>
    <scope>NUCLEOTIDE SEQUENCE [LARGE SCALE GENOMIC DNA]</scope>
    <source>
        <strain evidence="10 11">CBS 613</strain>
    </source>
</reference>
<evidence type="ECO:0000256" key="7">
    <source>
        <dbReference type="ARBA" id="ARBA00023136"/>
    </source>
</evidence>
<evidence type="ECO:0000256" key="2">
    <source>
        <dbReference type="ARBA" id="ARBA00022692"/>
    </source>
</evidence>
<dbReference type="HAMAP" id="MF_03231">
    <property type="entry name" value="SCS3"/>
    <property type="match status" value="1"/>
</dbReference>
<evidence type="ECO:0000256" key="3">
    <source>
        <dbReference type="ARBA" id="ARBA00022801"/>
    </source>
</evidence>
<dbReference type="OrthoDB" id="5579088at2759"/>
<dbReference type="GO" id="GO:0010945">
    <property type="term" value="F:coenzyme A diphosphatase activity"/>
    <property type="evidence" value="ECO:0007669"/>
    <property type="project" value="InterPro"/>
</dbReference>
<evidence type="ECO:0000313" key="11">
    <source>
        <dbReference type="Proteomes" id="UP000449547"/>
    </source>
</evidence>
<comment type="catalytic activity">
    <reaction evidence="8">
        <text>hexadecanoyl-CoA + H2O = S-hexadecanoyl-4'-phosphopantetheine + adenosine 3',5'-bisphosphate + 2 H(+)</text>
        <dbReference type="Rhea" id="RHEA:50032"/>
        <dbReference type="ChEBI" id="CHEBI:15377"/>
        <dbReference type="ChEBI" id="CHEBI:15378"/>
        <dbReference type="ChEBI" id="CHEBI:57379"/>
        <dbReference type="ChEBI" id="CHEBI:58343"/>
        <dbReference type="ChEBI" id="CHEBI:132018"/>
    </reaction>
</comment>
<keyword evidence="2 8" id="KW-0812">Transmembrane</keyword>
<comment type="similarity">
    <text evidence="8">Belongs to the FIT family. Fungal FIT2B/SCS3 subfamily.</text>
</comment>
<keyword evidence="11" id="KW-1185">Reference proteome</keyword>
<organism evidence="10 11">
    <name type="scientific">Diutina rugosa</name>
    <name type="common">Yeast</name>
    <name type="synonym">Candida rugosa</name>
    <dbReference type="NCBI Taxonomy" id="5481"/>
    <lineage>
        <taxon>Eukaryota</taxon>
        <taxon>Fungi</taxon>
        <taxon>Dikarya</taxon>
        <taxon>Ascomycota</taxon>
        <taxon>Saccharomycotina</taxon>
        <taxon>Pichiomycetes</taxon>
        <taxon>Debaryomycetaceae</taxon>
        <taxon>Diutina</taxon>
    </lineage>
</organism>
<comment type="catalytic activity">
    <reaction evidence="8">
        <text>an acyl-CoA + H2O = an acyl-4'-phosphopantetheine + adenosine 3',5'-bisphosphate + 2 H(+)</text>
        <dbReference type="Rhea" id="RHEA:50044"/>
        <dbReference type="ChEBI" id="CHEBI:15377"/>
        <dbReference type="ChEBI" id="CHEBI:15378"/>
        <dbReference type="ChEBI" id="CHEBI:58342"/>
        <dbReference type="ChEBI" id="CHEBI:58343"/>
        <dbReference type="ChEBI" id="CHEBI:132023"/>
    </reaction>
</comment>
<dbReference type="EMBL" id="SWFT01000133">
    <property type="protein sequence ID" value="KAA8898892.1"/>
    <property type="molecule type" value="Genomic_DNA"/>
</dbReference>
<evidence type="ECO:0000256" key="6">
    <source>
        <dbReference type="ARBA" id="ARBA00023098"/>
    </source>
</evidence>
<feature type="transmembrane region" description="Helical" evidence="9">
    <location>
        <begin position="77"/>
        <end position="94"/>
    </location>
</feature>
<evidence type="ECO:0000256" key="8">
    <source>
        <dbReference type="HAMAP-Rule" id="MF_03231"/>
    </source>
</evidence>
<keyword evidence="5 8" id="KW-1133">Transmembrane helix</keyword>
<dbReference type="VEuPathDB" id="FungiDB:DIURU_004512"/>
<keyword evidence="7 8" id="KW-0472">Membrane</keyword>
<accession>A0A642UH57</accession>
<gene>
    <name evidence="8" type="primary">SCS3</name>
    <name evidence="8" type="synonym">FIT2B</name>
    <name evidence="10" type="ORF">DIURU_004512</name>
</gene>
<keyword evidence="8" id="KW-0444">Lipid biosynthesis</keyword>
<keyword evidence="4 8" id="KW-0256">Endoplasmic reticulum</keyword>
<dbReference type="AlphaFoldDB" id="A0A642UH57"/>
<evidence type="ECO:0000256" key="4">
    <source>
        <dbReference type="ARBA" id="ARBA00022824"/>
    </source>
</evidence>
<comment type="function">
    <text evidence="8">Fatty acyl-coenzyme A (CoA) diphosphatase that hydrolyzes fatty acyl-CoA to yield acyl-4'-phosphopantetheine and adenosine 3',5'-bisphosphate. Preferentially hydrolyzes unsaturated long-chain acyl-CoA substrates in the endoplasmic reticulum (ER) lumen. This catalytic activity is required for maintaining ER structure and for lipid droplets (LDs) biogenesis, which are lipid storage organelles involved in maintaining lipid and energy homeostasis. May directly bind to diacylglycerol (DAGs) and triacylglycerol, which is also important for LD biogenesis. May support directional budding of nacent LDs from the ER into the cytosol by reducing DAG levels at sites of LD formation. May play a role in the regulation of cell morphology and cytoskeletal organization. Involved in phospholipid biosynthesis.</text>
</comment>
<proteinExistence type="inferred from homology"/>
<dbReference type="PANTHER" id="PTHR23129">
    <property type="entry name" value="ACYL-COENZYME A DIPHOSPHATASE FITM2"/>
    <property type="match status" value="1"/>
</dbReference>
<sequence length="363" mass="42093">MDPHHQELERRWNQAYTRLQSWAALLRLSMAELVFFSSFIVNYVFGKIINACGPAEQVFNYWNNKRNFVNQVFVKRGWGWTTLVLVVFYGIQWSKRRITPRQLGSATIRYAIVTTWWWLFTQWCFGLPIMDKVFVLTGGQCVVHEPNSRFDSLSQYFSIDEELGRWASSRVTSYTCRRLKGSWEGGHDPSGHVFLLVQSSLFLFLESEATWYGWTHFYAATKNFIHRFKTSSNKLEVTINYLVQNPHVLVIWLCSVWWSMLFMTNIYFHSVFEKFVGLLFGFMAILAIYVAPRWSENRVLRCIYEVPAAKEPVEQHNVTTSAVPEASASSTTATAHWATPPKTTTVSELSSDSSEFEMVDVVN</sequence>
<feature type="transmembrane region" description="Helical" evidence="9">
    <location>
        <begin position="248"/>
        <end position="268"/>
    </location>
</feature>
<protein>
    <recommendedName>
        <fullName evidence="8">Acyl-coenzyme A diphosphatase SCS3</fullName>
        <ecNumber evidence="8">3.6.1.-</ecNumber>
    </recommendedName>
    <alternativeName>
        <fullName evidence="8">FIT family protein SCS3</fullName>
    </alternativeName>
</protein>
<comment type="subcellular location">
    <subcellularLocation>
        <location evidence="1 8">Endoplasmic reticulum membrane</location>
        <topology evidence="1 8">Multi-pass membrane protein</topology>
    </subcellularLocation>
</comment>
<dbReference type="InterPro" id="IPR046400">
    <property type="entry name" value="SCS3"/>
</dbReference>
<feature type="active site" evidence="8">
    <location>
        <position position="269"/>
    </location>
</feature>
<feature type="active site" evidence="8">
    <location>
        <position position="192"/>
    </location>
</feature>
<dbReference type="EC" id="3.6.1.-" evidence="8"/>
<dbReference type="GO" id="GO:0005789">
    <property type="term" value="C:endoplasmic reticulum membrane"/>
    <property type="evidence" value="ECO:0007669"/>
    <property type="project" value="UniProtKB-SubCell"/>
</dbReference>
<feature type="transmembrane region" description="Helical" evidence="9">
    <location>
        <begin position="21"/>
        <end position="45"/>
    </location>
</feature>
<dbReference type="OMA" id="FIIWDNP"/>
<comment type="caution">
    <text evidence="10">The sequence shown here is derived from an EMBL/GenBank/DDBJ whole genome shotgun (WGS) entry which is preliminary data.</text>
</comment>
<keyword evidence="8" id="KW-0594">Phospholipid biosynthesis</keyword>
<dbReference type="Proteomes" id="UP000449547">
    <property type="component" value="Unassembled WGS sequence"/>
</dbReference>
<keyword evidence="3 8" id="KW-0378">Hydrolase</keyword>
<keyword evidence="6" id="KW-0443">Lipid metabolism</keyword>
<evidence type="ECO:0000256" key="1">
    <source>
        <dbReference type="ARBA" id="ARBA00004477"/>
    </source>
</evidence>
<comment type="catalytic activity">
    <reaction evidence="8">
        <text>(9Z)-octadecenoyl-CoA + H2O = S-(9Z-octadecenoyl)-4'-phosphopantetheine + adenosine 3',5'-bisphosphate + 2 H(+)</text>
        <dbReference type="Rhea" id="RHEA:65564"/>
        <dbReference type="ChEBI" id="CHEBI:15377"/>
        <dbReference type="ChEBI" id="CHEBI:15378"/>
        <dbReference type="ChEBI" id="CHEBI:57387"/>
        <dbReference type="ChEBI" id="CHEBI:58343"/>
        <dbReference type="ChEBI" id="CHEBI:156553"/>
    </reaction>
</comment>
<evidence type="ECO:0000256" key="9">
    <source>
        <dbReference type="SAM" id="Phobius"/>
    </source>
</evidence>